<evidence type="ECO:0000313" key="5">
    <source>
        <dbReference type="Proteomes" id="UP000243525"/>
    </source>
</evidence>
<proteinExistence type="predicted"/>
<dbReference type="InterPro" id="IPR018905">
    <property type="entry name" value="A-galactase_NEW3"/>
</dbReference>
<dbReference type="AlphaFoldDB" id="A0A2T5C541"/>
<dbReference type="Proteomes" id="UP000243525">
    <property type="component" value="Unassembled WGS sequence"/>
</dbReference>
<sequence>MSIRKTFSYLFLFSLLGLTAASTKAADEKTSVTLYTPYTQVSVPPGQSIKYSIELINNSDELRNEPIRITGLPRSWDYSLKSGNYNVKQLAVLPGEKKTFTLDVQVPLKVNKGNYHFNVETESTNTLPLTVTVSKQGTFKTEFTTDQNNMSGHANSSFTFKAKLNNSTDEKQVYAMEAHAPRGWDVTFKANYKQVASVNVDENSAKDVSIEIKPPAQIEAGTYKIPVVAATNSMTSQLDLTVVITGSYGMDLTTPNGLLSTKITAGDKKQVELVIRNTGSAPLEDIKLTSSKPSDWEVTFDPKAVIRIEPGKKATVQATVKASKNAIAGDYVTKFTAKTPEASSNAEFRMSVRTPMILGGMGILIILVALGSVGFLFRKYGRR</sequence>
<dbReference type="PANTHER" id="PTHR39198:SF1">
    <property type="entry name" value="ALPHA-GALACTOSIDASE NEW3 DOMAIN-CONTAINING PROTEIN"/>
    <property type="match status" value="1"/>
</dbReference>
<evidence type="ECO:0000256" key="2">
    <source>
        <dbReference type="SAM" id="SignalP"/>
    </source>
</evidence>
<evidence type="ECO:0000259" key="3">
    <source>
        <dbReference type="Pfam" id="PF10633"/>
    </source>
</evidence>
<dbReference type="EMBL" id="QAAD01000003">
    <property type="protein sequence ID" value="PTN09971.1"/>
    <property type="molecule type" value="Genomic_DNA"/>
</dbReference>
<feature type="signal peptide" evidence="2">
    <location>
        <begin position="1"/>
        <end position="25"/>
    </location>
</feature>
<dbReference type="PANTHER" id="PTHR39198">
    <property type="entry name" value="HYPOTHETICAL MEMBRANE PROTEIN, CONSERVED"/>
    <property type="match status" value="1"/>
</dbReference>
<evidence type="ECO:0000256" key="1">
    <source>
        <dbReference type="SAM" id="Phobius"/>
    </source>
</evidence>
<organism evidence="4 5">
    <name type="scientific">Mangrovibacterium marinum</name>
    <dbReference type="NCBI Taxonomy" id="1639118"/>
    <lineage>
        <taxon>Bacteria</taxon>
        <taxon>Pseudomonadati</taxon>
        <taxon>Bacteroidota</taxon>
        <taxon>Bacteroidia</taxon>
        <taxon>Marinilabiliales</taxon>
        <taxon>Prolixibacteraceae</taxon>
        <taxon>Mangrovibacterium</taxon>
    </lineage>
</organism>
<protein>
    <submittedName>
        <fullName evidence="4">Alpha-galactosidase-like protein</fullName>
    </submittedName>
</protein>
<keyword evidence="2" id="KW-0732">Signal</keyword>
<dbReference type="Gene3D" id="2.60.40.10">
    <property type="entry name" value="Immunoglobulins"/>
    <property type="match status" value="1"/>
</dbReference>
<keyword evidence="1" id="KW-0812">Transmembrane</keyword>
<gene>
    <name evidence="4" type="ORF">C8N47_103268</name>
</gene>
<feature type="chain" id="PRO_5015538990" evidence="2">
    <location>
        <begin position="26"/>
        <end position="383"/>
    </location>
</feature>
<name>A0A2T5C541_9BACT</name>
<reference evidence="4 5" key="1">
    <citation type="submission" date="2018-04" db="EMBL/GenBank/DDBJ databases">
        <title>Genomic Encyclopedia of Archaeal and Bacterial Type Strains, Phase II (KMG-II): from individual species to whole genera.</title>
        <authorList>
            <person name="Goeker M."/>
        </authorList>
    </citation>
    <scope>NUCLEOTIDE SEQUENCE [LARGE SCALE GENOMIC DNA]</scope>
    <source>
        <strain evidence="4 5">DSM 28823</strain>
    </source>
</reference>
<keyword evidence="5" id="KW-1185">Reference proteome</keyword>
<dbReference type="InterPro" id="IPR013783">
    <property type="entry name" value="Ig-like_fold"/>
</dbReference>
<dbReference type="RefSeq" id="WP_107821345.1">
    <property type="nucleotide sequence ID" value="NZ_QAAD01000003.1"/>
</dbReference>
<comment type="caution">
    <text evidence="4">The sequence shown here is derived from an EMBL/GenBank/DDBJ whole genome shotgun (WGS) entry which is preliminary data.</text>
</comment>
<feature type="domain" description="Alpha-galactosidase NEW3" evidence="3">
    <location>
        <begin position="263"/>
        <end position="338"/>
    </location>
</feature>
<accession>A0A2T5C541</accession>
<evidence type="ECO:0000313" key="4">
    <source>
        <dbReference type="EMBL" id="PTN09971.1"/>
    </source>
</evidence>
<dbReference type="OrthoDB" id="8631677at2"/>
<keyword evidence="1" id="KW-0472">Membrane</keyword>
<keyword evidence="1" id="KW-1133">Transmembrane helix</keyword>
<feature type="transmembrane region" description="Helical" evidence="1">
    <location>
        <begin position="356"/>
        <end position="377"/>
    </location>
</feature>
<dbReference type="CDD" id="cd12087">
    <property type="entry name" value="TM_EGFR-like"/>
    <property type="match status" value="1"/>
</dbReference>
<dbReference type="Pfam" id="PF10633">
    <property type="entry name" value="NPCBM_assoc"/>
    <property type="match status" value="1"/>
</dbReference>